<organism evidence="5 6">
    <name type="scientific">Zymoseptoria brevis</name>
    <dbReference type="NCBI Taxonomy" id="1047168"/>
    <lineage>
        <taxon>Eukaryota</taxon>
        <taxon>Fungi</taxon>
        <taxon>Dikarya</taxon>
        <taxon>Ascomycota</taxon>
        <taxon>Pezizomycotina</taxon>
        <taxon>Dothideomycetes</taxon>
        <taxon>Dothideomycetidae</taxon>
        <taxon>Mycosphaerellales</taxon>
        <taxon>Mycosphaerellaceae</taxon>
        <taxon>Zymoseptoria</taxon>
    </lineage>
</organism>
<keyword evidence="2" id="KW-0378">Hydrolase</keyword>
<dbReference type="NCBIfam" id="TIGR01250">
    <property type="entry name" value="pro_imino_pep_2"/>
    <property type="match status" value="1"/>
</dbReference>
<gene>
    <name evidence="5" type="ORF">TI39_contig41g00005</name>
</gene>
<dbReference type="InterPro" id="IPR029058">
    <property type="entry name" value="AB_hydrolase_fold"/>
</dbReference>
<dbReference type="GO" id="GO:0008233">
    <property type="term" value="F:peptidase activity"/>
    <property type="evidence" value="ECO:0007669"/>
    <property type="project" value="InterPro"/>
</dbReference>
<dbReference type="SUPFAM" id="SSF53474">
    <property type="entry name" value="alpha/beta-Hydrolases"/>
    <property type="match status" value="1"/>
</dbReference>
<dbReference type="OrthoDB" id="190201at2759"/>
<evidence type="ECO:0000256" key="2">
    <source>
        <dbReference type="ARBA" id="ARBA00022801"/>
    </source>
</evidence>
<accession>A0A0F4GYS2</accession>
<dbReference type="Proteomes" id="UP000033647">
    <property type="component" value="Unassembled WGS sequence"/>
</dbReference>
<feature type="region of interest" description="Disordered" evidence="3">
    <location>
        <begin position="1"/>
        <end position="28"/>
    </location>
</feature>
<dbReference type="EMBL" id="LAFY01000038">
    <property type="protein sequence ID" value="KJY02575.1"/>
    <property type="molecule type" value="Genomic_DNA"/>
</dbReference>
<evidence type="ECO:0000259" key="4">
    <source>
        <dbReference type="Pfam" id="PF00561"/>
    </source>
</evidence>
<dbReference type="PANTHER" id="PTHR43433">
    <property type="entry name" value="HYDROLASE, ALPHA/BETA FOLD FAMILY PROTEIN"/>
    <property type="match status" value="1"/>
</dbReference>
<dbReference type="GO" id="GO:0006508">
    <property type="term" value="P:proteolysis"/>
    <property type="evidence" value="ECO:0007669"/>
    <property type="project" value="InterPro"/>
</dbReference>
<sequence length="331" mass="36508">MTYNIPDENTPKPPGQTRPYPQPTTTGEIDFKVPTTGEQVKTAYKIWGTLSPTTTPLICLHGGPGMLHNYILPISLLATDTPTPVIMYDQLGCGLSTHLRHHNSSPEFWTSALFIAELENLKSALGISSFHILGQSWGGMLAAQYVIEVQPPGLRKLVICNSPANLTTWAKVCTALREALPVEVREVLDRCEREGTTDGKEYQEATYAFYRRHVCRVDPFPEELVASLEGVAEDNTVYGTMNGPSEFTVVGSLKGWDITPGLGKISEEAVPGGVLLVNGKWDEAQDETMEPFEKGIGARVKWVRFGLSSHTPMLEETEGFLVALREFLEEE</sequence>
<dbReference type="InterPro" id="IPR000073">
    <property type="entry name" value="AB_hydrolase_1"/>
</dbReference>
<evidence type="ECO:0000313" key="5">
    <source>
        <dbReference type="EMBL" id="KJY02575.1"/>
    </source>
</evidence>
<reference evidence="5 6" key="1">
    <citation type="submission" date="2015-03" db="EMBL/GenBank/DDBJ databases">
        <title>RNA-seq based gene annotation and comparative genomics of four Zymoseptoria species reveal species-specific pathogenicity related genes and transposable element activity.</title>
        <authorList>
            <person name="Grandaubert J."/>
            <person name="Bhattacharyya A."/>
            <person name="Stukenbrock E.H."/>
        </authorList>
    </citation>
    <scope>NUCLEOTIDE SEQUENCE [LARGE SCALE GENOMIC DNA]</scope>
    <source>
        <strain evidence="5 6">Zb18110</strain>
    </source>
</reference>
<dbReference type="InterPro" id="IPR002410">
    <property type="entry name" value="Peptidase_S33"/>
</dbReference>
<evidence type="ECO:0000256" key="3">
    <source>
        <dbReference type="SAM" id="MobiDB-lite"/>
    </source>
</evidence>
<feature type="compositionally biased region" description="Pro residues" evidence="3">
    <location>
        <begin position="11"/>
        <end position="22"/>
    </location>
</feature>
<dbReference type="Pfam" id="PF00561">
    <property type="entry name" value="Abhydrolase_1"/>
    <property type="match status" value="1"/>
</dbReference>
<name>A0A0F4GYS2_9PEZI</name>
<feature type="domain" description="AB hydrolase-1" evidence="4">
    <location>
        <begin position="56"/>
        <end position="166"/>
    </location>
</feature>
<comment type="similarity">
    <text evidence="1">Belongs to the peptidase S33 family.</text>
</comment>
<keyword evidence="6" id="KW-1185">Reference proteome</keyword>
<proteinExistence type="inferred from homology"/>
<dbReference type="PANTHER" id="PTHR43433:SF5">
    <property type="entry name" value="AB HYDROLASE-1 DOMAIN-CONTAINING PROTEIN"/>
    <property type="match status" value="1"/>
</dbReference>
<dbReference type="InterPro" id="IPR005945">
    <property type="entry name" value="Pro_imino_pep"/>
</dbReference>
<dbReference type="InterPro" id="IPR050471">
    <property type="entry name" value="AB_hydrolase"/>
</dbReference>
<evidence type="ECO:0000313" key="6">
    <source>
        <dbReference type="Proteomes" id="UP000033647"/>
    </source>
</evidence>
<dbReference type="STRING" id="1047168.A0A0F4GYS2"/>
<dbReference type="PRINTS" id="PR00793">
    <property type="entry name" value="PROAMNOPTASE"/>
</dbReference>
<dbReference type="Gene3D" id="3.40.50.1820">
    <property type="entry name" value="alpha/beta hydrolase"/>
    <property type="match status" value="1"/>
</dbReference>
<protein>
    <submittedName>
        <fullName evidence="5">Amino acid amidase like protein</fullName>
    </submittedName>
</protein>
<evidence type="ECO:0000256" key="1">
    <source>
        <dbReference type="ARBA" id="ARBA00010088"/>
    </source>
</evidence>
<dbReference type="PIRSF" id="PIRSF005539">
    <property type="entry name" value="Pept_S33_TRI_F1"/>
    <property type="match status" value="1"/>
</dbReference>
<comment type="caution">
    <text evidence="5">The sequence shown here is derived from an EMBL/GenBank/DDBJ whole genome shotgun (WGS) entry which is preliminary data.</text>
</comment>
<dbReference type="AlphaFoldDB" id="A0A0F4GYS2"/>